<dbReference type="EMBL" id="JAQIOY010000003">
    <property type="protein sequence ID" value="MDA7425323.1"/>
    <property type="molecule type" value="Genomic_DNA"/>
</dbReference>
<dbReference type="Pfam" id="PF10067">
    <property type="entry name" value="DUF2306"/>
    <property type="match status" value="1"/>
</dbReference>
<feature type="transmembrane region" description="Helical" evidence="1">
    <location>
        <begin position="73"/>
        <end position="94"/>
    </location>
</feature>
<keyword evidence="3" id="KW-1185">Reference proteome</keyword>
<feature type="transmembrane region" description="Helical" evidence="1">
    <location>
        <begin position="44"/>
        <end position="67"/>
    </location>
</feature>
<sequence>MTLEPYMSTNLITQIHIVTATIAVVIGPFALFRRRRDRLHKMSGYVWVIAMATAALSSFGITSFGVVGPFSPIHLLAILALWSLWVAMRAVFAGKIKTHEEAMKSLYWNGLLVAGAFQFLPGRSTNRVFFGDQQEHGYIVLALVLAAIVGRVIRRRMTIAAVSA</sequence>
<feature type="transmembrane region" description="Helical" evidence="1">
    <location>
        <begin position="12"/>
        <end position="32"/>
    </location>
</feature>
<keyword evidence="1" id="KW-0472">Membrane</keyword>
<dbReference type="InterPro" id="IPR018750">
    <property type="entry name" value="DUF2306_membrane"/>
</dbReference>
<comment type="caution">
    <text evidence="2">The sequence shown here is derived from an EMBL/GenBank/DDBJ whole genome shotgun (WGS) entry which is preliminary data.</text>
</comment>
<feature type="transmembrane region" description="Helical" evidence="1">
    <location>
        <begin position="106"/>
        <end position="124"/>
    </location>
</feature>
<accession>A0ABT4XU36</accession>
<feature type="transmembrane region" description="Helical" evidence="1">
    <location>
        <begin position="136"/>
        <end position="153"/>
    </location>
</feature>
<evidence type="ECO:0000313" key="3">
    <source>
        <dbReference type="Proteomes" id="UP001210720"/>
    </source>
</evidence>
<gene>
    <name evidence="2" type="ORF">PFY00_11340</name>
</gene>
<name>A0ABT4XU36_9RHOB</name>
<keyword evidence="1" id="KW-0812">Transmembrane</keyword>
<reference evidence="2 3" key="1">
    <citation type="submission" date="2023-01" db="EMBL/GenBank/DDBJ databases">
        <title>Thalassococcus onchidii sp. nov., isolated from a marine invertebrate from the South China Sea.</title>
        <authorList>
            <person name="Xu S."/>
            <person name="Liu Z."/>
            <person name="Xu Y."/>
        </authorList>
    </citation>
    <scope>NUCLEOTIDE SEQUENCE [LARGE SCALE GENOMIC DNA]</scope>
    <source>
        <strain evidence="2 3">KCTC 32084</strain>
    </source>
</reference>
<keyword evidence="1" id="KW-1133">Transmembrane helix</keyword>
<evidence type="ECO:0000256" key="1">
    <source>
        <dbReference type="SAM" id="Phobius"/>
    </source>
</evidence>
<protein>
    <submittedName>
        <fullName evidence="2">DUF2306 domain-containing protein</fullName>
    </submittedName>
</protein>
<dbReference type="Proteomes" id="UP001210720">
    <property type="component" value="Unassembled WGS sequence"/>
</dbReference>
<proteinExistence type="predicted"/>
<dbReference type="RefSeq" id="WP_271432663.1">
    <property type="nucleotide sequence ID" value="NZ_JAQIOY010000003.1"/>
</dbReference>
<evidence type="ECO:0000313" key="2">
    <source>
        <dbReference type="EMBL" id="MDA7425323.1"/>
    </source>
</evidence>
<organism evidence="2 3">
    <name type="scientific">Thalassococcus lentus</name>
    <dbReference type="NCBI Taxonomy" id="1210524"/>
    <lineage>
        <taxon>Bacteria</taxon>
        <taxon>Pseudomonadati</taxon>
        <taxon>Pseudomonadota</taxon>
        <taxon>Alphaproteobacteria</taxon>
        <taxon>Rhodobacterales</taxon>
        <taxon>Roseobacteraceae</taxon>
        <taxon>Thalassococcus</taxon>
    </lineage>
</organism>